<name>A0A0B6XSF2_9EUPU</name>
<sequence length="59" mass="6649">DCKTRLCRLFRMAKGAKHLSLTSPQLPFNTHSLNKISVINGYPRVNADGSNQYDESHNC</sequence>
<proteinExistence type="predicted"/>
<protein>
    <submittedName>
        <fullName evidence="1">Uncharacterized protein</fullName>
    </submittedName>
</protein>
<dbReference type="AlphaFoldDB" id="A0A0B6XSF2"/>
<evidence type="ECO:0000313" key="1">
    <source>
        <dbReference type="EMBL" id="CEK46897.1"/>
    </source>
</evidence>
<accession>A0A0B6XSF2</accession>
<feature type="non-terminal residue" evidence="1">
    <location>
        <position position="1"/>
    </location>
</feature>
<dbReference type="EMBL" id="HACG01000032">
    <property type="protein sequence ID" value="CEK46897.1"/>
    <property type="molecule type" value="Transcribed_RNA"/>
</dbReference>
<organism evidence="1">
    <name type="scientific">Arion vulgaris</name>
    <dbReference type="NCBI Taxonomy" id="1028688"/>
    <lineage>
        <taxon>Eukaryota</taxon>
        <taxon>Metazoa</taxon>
        <taxon>Spiralia</taxon>
        <taxon>Lophotrochozoa</taxon>
        <taxon>Mollusca</taxon>
        <taxon>Gastropoda</taxon>
        <taxon>Heterobranchia</taxon>
        <taxon>Euthyneura</taxon>
        <taxon>Panpulmonata</taxon>
        <taxon>Eupulmonata</taxon>
        <taxon>Stylommatophora</taxon>
        <taxon>Helicina</taxon>
        <taxon>Arionoidea</taxon>
        <taxon>Arionidae</taxon>
        <taxon>Arion</taxon>
    </lineage>
</organism>
<gene>
    <name evidence="1" type="primary">ORF87</name>
</gene>
<reference evidence="1" key="1">
    <citation type="submission" date="2014-12" db="EMBL/GenBank/DDBJ databases">
        <title>Insight into the proteome of Arion vulgaris.</title>
        <authorList>
            <person name="Aradska J."/>
            <person name="Bulat T."/>
            <person name="Smidak R."/>
            <person name="Sarate P."/>
            <person name="Gangsoo J."/>
            <person name="Sialana F."/>
            <person name="Bilban M."/>
            <person name="Lubec G."/>
        </authorList>
    </citation>
    <scope>NUCLEOTIDE SEQUENCE</scope>
    <source>
        <tissue evidence="1">Skin</tissue>
    </source>
</reference>